<dbReference type="SUPFAM" id="SSF48179">
    <property type="entry name" value="6-phosphogluconate dehydrogenase C-terminal domain-like"/>
    <property type="match status" value="1"/>
</dbReference>
<gene>
    <name evidence="14" type="primary">PYCR3_4</name>
    <name evidence="14" type="ORF">FJT64_022812</name>
</gene>
<dbReference type="GO" id="GO:0055129">
    <property type="term" value="P:L-proline biosynthetic process"/>
    <property type="evidence" value="ECO:0007669"/>
    <property type="project" value="UniProtKB-UniPathway"/>
</dbReference>
<feature type="domain" description="Pyrroline-5-carboxylate reductase catalytic N-terminal" evidence="12">
    <location>
        <begin position="226"/>
        <end position="318"/>
    </location>
</feature>
<evidence type="ECO:0000259" key="13">
    <source>
        <dbReference type="Pfam" id="PF14748"/>
    </source>
</evidence>
<reference evidence="14 15" key="1">
    <citation type="submission" date="2019-07" db="EMBL/GenBank/DDBJ databases">
        <title>Draft genome assembly of a fouling barnacle, Amphibalanus amphitrite (Darwin, 1854): The first reference genome for Thecostraca.</title>
        <authorList>
            <person name="Kim W."/>
        </authorList>
    </citation>
    <scope>NUCLEOTIDE SEQUENCE [LARGE SCALE GENOMIC DNA]</scope>
    <source>
        <strain evidence="14">SNU_AA5</strain>
        <tissue evidence="14">Soma without cirri and trophi</tissue>
    </source>
</reference>
<evidence type="ECO:0000256" key="3">
    <source>
        <dbReference type="ARBA" id="ARBA00012855"/>
    </source>
</evidence>
<dbReference type="EMBL" id="VIIS01000742">
    <property type="protein sequence ID" value="KAF0305564.1"/>
    <property type="molecule type" value="Genomic_DNA"/>
</dbReference>
<accession>A0A6A4WHN0</accession>
<evidence type="ECO:0000313" key="15">
    <source>
        <dbReference type="Proteomes" id="UP000440578"/>
    </source>
</evidence>
<protein>
    <recommendedName>
        <fullName evidence="8">Pyrroline-5-carboxylate reductase 3</fullName>
        <ecNumber evidence="3">1.5.1.2</ecNumber>
    </recommendedName>
    <alternativeName>
        <fullName evidence="9">Pyrroline-5-carboxylate reductase-like protein</fullName>
    </alternativeName>
</protein>
<dbReference type="UniPathway" id="UPA00098">
    <property type="reaction ID" value="UER00361"/>
</dbReference>
<evidence type="ECO:0000256" key="7">
    <source>
        <dbReference type="ARBA" id="ARBA00038523"/>
    </source>
</evidence>
<dbReference type="GO" id="GO:0004735">
    <property type="term" value="F:pyrroline-5-carboxylate reductase activity"/>
    <property type="evidence" value="ECO:0007669"/>
    <property type="project" value="UniProtKB-EC"/>
</dbReference>
<dbReference type="EMBL" id="VIIS01000742">
    <property type="protein sequence ID" value="KAF0305566.1"/>
    <property type="molecule type" value="Genomic_DNA"/>
</dbReference>
<evidence type="ECO:0000256" key="11">
    <source>
        <dbReference type="SAM" id="MobiDB-lite"/>
    </source>
</evidence>
<dbReference type="SUPFAM" id="SSF51735">
    <property type="entry name" value="NAD(P)-binding Rossmann-fold domains"/>
    <property type="match status" value="1"/>
</dbReference>
<dbReference type="InterPro" id="IPR029036">
    <property type="entry name" value="P5CR_dimer"/>
</dbReference>
<dbReference type="PROSITE" id="PS00521">
    <property type="entry name" value="P5CR"/>
    <property type="match status" value="1"/>
</dbReference>
<dbReference type="PANTHER" id="PTHR11645:SF0">
    <property type="entry name" value="PYRROLINE-5-CARBOXYLATE REDUCTASE 3"/>
    <property type="match status" value="1"/>
</dbReference>
<keyword evidence="5" id="KW-0521">NADP</keyword>
<evidence type="ECO:0000256" key="1">
    <source>
        <dbReference type="ARBA" id="ARBA00005205"/>
    </source>
</evidence>
<evidence type="ECO:0000259" key="12">
    <source>
        <dbReference type="Pfam" id="PF03807"/>
    </source>
</evidence>
<evidence type="ECO:0000256" key="10">
    <source>
        <dbReference type="ARBA" id="ARBA00049975"/>
    </source>
</evidence>
<keyword evidence="15" id="KW-1185">Reference proteome</keyword>
<comment type="pathway">
    <text evidence="1">Amino-acid biosynthesis; L-proline biosynthesis; L-proline from L-glutamate 5-semialdehyde: step 1/1.</text>
</comment>
<dbReference type="InterPro" id="IPR000304">
    <property type="entry name" value="Pyrroline-COOH_reductase"/>
</dbReference>
<sequence>MEVEVEEDPVSTVDTVAIAEEEISTAMDSGEDGEDGEEDGEDGGEGGELQEGTQVIHLDTVTLETSAGPSTPRKQKQYQQRYRHEWERLDFCRGWLTQGLPRHQRVGKLNTVHPTKLNDPDLEGWCVTMPGQQHRVWCRQCQCSLIAQRKALKTHSKSRKHQLNAERAPQSPPPAGSTIVGDSSFNVVDTSLNESADCDSERAASPLIESDFSGRVTYSIGLGNRKVGFLGAGQIAQAIAQGMLEQGLLVPRDMMVGAPSNRNMTPWKRWKCRTTNDNDDVVREADIIFIAVKASVLVRLIGRLSPISDGKTRLFISLVPGVTRERMTALLSCRVLPLETVTGDPPADIEVTGPPLHVIRCAANKMMSISAGFCAYSMGDDVPHSLYLVVETMFSALGTCVQVEEHLMDAYSTMIASGAAFTCAFIEAMVQGGVSLDLGWDEALKVASAVVSGTSKLLLRTSVDPSALRKSISTPGGSTITGLAALQRGGLDDAVGKALQLACEKTRDVGNAVCGGGGGDTSTTSI</sequence>
<keyword evidence="4" id="KW-0028">Amino-acid biosynthesis</keyword>
<dbReference type="Gene3D" id="1.10.3730.10">
    <property type="entry name" value="ProC C-terminal domain-like"/>
    <property type="match status" value="1"/>
</dbReference>
<dbReference type="Pfam" id="PF03807">
    <property type="entry name" value="F420_oxidored"/>
    <property type="match status" value="1"/>
</dbReference>
<evidence type="ECO:0000313" key="14">
    <source>
        <dbReference type="EMBL" id="KAF0305563.1"/>
    </source>
</evidence>
<dbReference type="EMBL" id="VIIS01000742">
    <property type="protein sequence ID" value="KAF0305565.1"/>
    <property type="molecule type" value="Genomic_DNA"/>
</dbReference>
<dbReference type="Gene3D" id="3.40.50.720">
    <property type="entry name" value="NAD(P)-binding Rossmann-like Domain"/>
    <property type="match status" value="1"/>
</dbReference>
<dbReference type="InterPro" id="IPR008927">
    <property type="entry name" value="6-PGluconate_DH-like_C_sf"/>
</dbReference>
<dbReference type="AlphaFoldDB" id="A0A6A4WHN0"/>
<comment type="similarity">
    <text evidence="2">Belongs to the pyrroline-5-carboxylate reductase family.</text>
</comment>
<keyword evidence="4" id="KW-0641">Proline biosynthesis</keyword>
<evidence type="ECO:0000256" key="9">
    <source>
        <dbReference type="ARBA" id="ARBA00042532"/>
    </source>
</evidence>
<feature type="domain" description="Pyrroline-5-carboxylate reductase dimerisation" evidence="13">
    <location>
        <begin position="405"/>
        <end position="507"/>
    </location>
</feature>
<evidence type="ECO:0000256" key="6">
    <source>
        <dbReference type="ARBA" id="ARBA00023002"/>
    </source>
</evidence>
<evidence type="ECO:0000256" key="5">
    <source>
        <dbReference type="ARBA" id="ARBA00022857"/>
    </source>
</evidence>
<comment type="subunit">
    <text evidence="7">Homodecamer; composed of 5 homodimers.</text>
</comment>
<dbReference type="EMBL" id="VIIS01000742">
    <property type="protein sequence ID" value="KAF0305563.1"/>
    <property type="molecule type" value="Genomic_DNA"/>
</dbReference>
<name>A0A6A4WHN0_AMPAM</name>
<dbReference type="InterPro" id="IPR036291">
    <property type="entry name" value="NAD(P)-bd_dom_sf"/>
</dbReference>
<comment type="function">
    <text evidence="10">Oxidoreductase that catalyzes the last step in proline biosynthesis, which corresponds to the reduction of pyrroline-5-carboxylate (P5C) to L-proline using NAD(P)H. Proline is synthesized from either glutamate or ornithine; both are converted to P5C, and then to proline via pyrroline-5-carboxylate reductases (PYCRs). PYCR3 is exclusively linked to the biosynthesis of proline from ornithine.</text>
</comment>
<evidence type="ECO:0000256" key="2">
    <source>
        <dbReference type="ARBA" id="ARBA00005525"/>
    </source>
</evidence>
<feature type="region of interest" description="Disordered" evidence="11">
    <location>
        <begin position="1"/>
        <end position="53"/>
    </location>
</feature>
<dbReference type="Proteomes" id="UP000440578">
    <property type="component" value="Unassembled WGS sequence"/>
</dbReference>
<dbReference type="OrthoDB" id="10263291at2759"/>
<organism evidence="14 15">
    <name type="scientific">Amphibalanus amphitrite</name>
    <name type="common">Striped barnacle</name>
    <name type="synonym">Balanus amphitrite</name>
    <dbReference type="NCBI Taxonomy" id="1232801"/>
    <lineage>
        <taxon>Eukaryota</taxon>
        <taxon>Metazoa</taxon>
        <taxon>Ecdysozoa</taxon>
        <taxon>Arthropoda</taxon>
        <taxon>Crustacea</taxon>
        <taxon>Multicrustacea</taxon>
        <taxon>Cirripedia</taxon>
        <taxon>Thoracica</taxon>
        <taxon>Thoracicalcarea</taxon>
        <taxon>Balanomorpha</taxon>
        <taxon>Balanoidea</taxon>
        <taxon>Balanidae</taxon>
        <taxon>Amphibalaninae</taxon>
        <taxon>Amphibalanus</taxon>
    </lineage>
</organism>
<dbReference type="EC" id="1.5.1.2" evidence="3"/>
<feature type="compositionally biased region" description="Acidic residues" evidence="11">
    <location>
        <begin position="19"/>
        <end position="45"/>
    </location>
</feature>
<dbReference type="Pfam" id="PF14748">
    <property type="entry name" value="P5CR_dimer"/>
    <property type="match status" value="1"/>
</dbReference>
<dbReference type="HAMAP" id="MF_01925">
    <property type="entry name" value="P5C_reductase"/>
    <property type="match status" value="1"/>
</dbReference>
<evidence type="ECO:0000256" key="8">
    <source>
        <dbReference type="ARBA" id="ARBA00039786"/>
    </source>
</evidence>
<dbReference type="InterPro" id="IPR028939">
    <property type="entry name" value="P5C_Rdtase_cat_N"/>
</dbReference>
<evidence type="ECO:0000256" key="4">
    <source>
        <dbReference type="ARBA" id="ARBA00022650"/>
    </source>
</evidence>
<proteinExistence type="inferred from homology"/>
<comment type="caution">
    <text evidence="14">The sequence shown here is derived from an EMBL/GenBank/DDBJ whole genome shotgun (WGS) entry which is preliminary data.</text>
</comment>
<feature type="region of interest" description="Disordered" evidence="11">
    <location>
        <begin position="154"/>
        <end position="181"/>
    </location>
</feature>
<dbReference type="InterPro" id="IPR053790">
    <property type="entry name" value="P5CR-like_CS"/>
</dbReference>
<dbReference type="PANTHER" id="PTHR11645">
    <property type="entry name" value="PYRROLINE-5-CARBOXYLATE REDUCTASE"/>
    <property type="match status" value="1"/>
</dbReference>
<keyword evidence="6" id="KW-0560">Oxidoreductase</keyword>